<dbReference type="Proteomes" id="UP000426444">
    <property type="component" value="Chromosome"/>
</dbReference>
<evidence type="ECO:0000256" key="3">
    <source>
        <dbReference type="ARBA" id="ARBA00021315"/>
    </source>
</evidence>
<evidence type="ECO:0000256" key="1">
    <source>
        <dbReference type="ARBA" id="ARBA00003618"/>
    </source>
</evidence>
<dbReference type="PIRSF" id="PIRSF003128">
    <property type="entry name" value="RecN"/>
    <property type="match status" value="1"/>
</dbReference>
<dbReference type="EMBL" id="CP046457">
    <property type="protein sequence ID" value="QGT98974.1"/>
    <property type="molecule type" value="Genomic_DNA"/>
</dbReference>
<evidence type="ECO:0000313" key="12">
    <source>
        <dbReference type="EMBL" id="QGT98974.1"/>
    </source>
</evidence>
<keyword evidence="10" id="KW-0175">Coiled coil</keyword>
<dbReference type="InterPro" id="IPR027417">
    <property type="entry name" value="P-loop_NTPase"/>
</dbReference>
<dbReference type="OrthoDB" id="9806954at2"/>
<dbReference type="PANTHER" id="PTHR11059:SF0">
    <property type="entry name" value="DNA REPAIR PROTEIN RECN"/>
    <property type="match status" value="1"/>
</dbReference>
<dbReference type="Gene3D" id="3.40.50.300">
    <property type="entry name" value="P-loop containing nucleotide triphosphate hydrolases"/>
    <property type="match status" value="2"/>
</dbReference>
<proteinExistence type="inferred from homology"/>
<protein>
    <recommendedName>
        <fullName evidence="3 9">DNA repair protein RecN</fullName>
    </recommendedName>
    <alternativeName>
        <fullName evidence="8 9">Recombination protein N</fullName>
    </alternativeName>
</protein>
<dbReference type="GO" id="GO:0043590">
    <property type="term" value="C:bacterial nucleoid"/>
    <property type="evidence" value="ECO:0007669"/>
    <property type="project" value="TreeGrafter"/>
</dbReference>
<dbReference type="InterPro" id="IPR004604">
    <property type="entry name" value="DNA_recomb/repair_RecN"/>
</dbReference>
<evidence type="ECO:0000256" key="9">
    <source>
        <dbReference type="PIRNR" id="PIRNR003128"/>
    </source>
</evidence>
<name>A0A6I6DBZ9_9FIRM</name>
<dbReference type="NCBIfam" id="TIGR00634">
    <property type="entry name" value="recN"/>
    <property type="match status" value="1"/>
</dbReference>
<dbReference type="FunFam" id="3.40.50.300:FF:000356">
    <property type="entry name" value="DNA repair protein RecN"/>
    <property type="match status" value="1"/>
</dbReference>
<feature type="coiled-coil region" evidence="10">
    <location>
        <begin position="154"/>
        <end position="185"/>
    </location>
</feature>
<dbReference type="InterPro" id="IPR003395">
    <property type="entry name" value="RecF/RecN/SMC_N"/>
</dbReference>
<sequence>MLQEIYIKNFVLIDELKISFTKGLNILTGETGAGKSIIIDALGLILGERIKSDLIKDESQKALIDAVIDINNNKEAHTYLIDLGLIDREDDIIVLTREIHNNGKSTARINRRSVNIKTLKDLSFYLIDMHLQHDNLRILKPEKYLEFVDSFADNSNLLKEIKQIYQELNTKKKELANLVESEKDRLQKIDFLTYQINEIENLNLEPKEEEELIKLRDRIQNSQLLLESSEKILSLIYSGNNNNSAYDLISEGVNICMNLEKEPFFKELANEMEEITYIIQDMSTRIASFRDSLDFEPDSIDHIENRLYEINKVKRKYGEDIKGVLLHLQQAKEEREQLYKSKETQVNLQEIIENLEDKYKEIAHSLTHKRKEAAENFEKQVYKELYQLNMPHTQFKVEVMQKEFSYTGWDEIEFLFSANPGEALQPISRVASGGEISRFILGLKKAVAEFYNVPTLIFDEIDVGLGGETLNIIAQKLAEFSSTHQVILVTHSPQIASYSDNHYLIQKEIVNNTTNTTVKLLNEKAKELEISRMLGGTKSNTTLKHAQELLKKATTFKESLL</sequence>
<accession>A0A6I6DBZ9</accession>
<keyword evidence="4" id="KW-0547">Nucleotide-binding</keyword>
<keyword evidence="7 9" id="KW-0234">DNA repair</keyword>
<dbReference type="RefSeq" id="WP_156202916.1">
    <property type="nucleotide sequence ID" value="NZ_CP046457.1"/>
</dbReference>
<evidence type="ECO:0000256" key="6">
    <source>
        <dbReference type="ARBA" id="ARBA00022840"/>
    </source>
</evidence>
<dbReference type="PANTHER" id="PTHR11059">
    <property type="entry name" value="DNA REPAIR PROTEIN RECN"/>
    <property type="match status" value="1"/>
</dbReference>
<dbReference type="GO" id="GO:0006310">
    <property type="term" value="P:DNA recombination"/>
    <property type="evidence" value="ECO:0007669"/>
    <property type="project" value="InterPro"/>
</dbReference>
<evidence type="ECO:0000256" key="7">
    <source>
        <dbReference type="ARBA" id="ARBA00023204"/>
    </source>
</evidence>
<dbReference type="GO" id="GO:0005524">
    <property type="term" value="F:ATP binding"/>
    <property type="evidence" value="ECO:0007669"/>
    <property type="project" value="UniProtKB-KW"/>
</dbReference>
<organism evidence="12 13">
    <name type="scientific">Candidatus Syntrophocurvum alkaliphilum</name>
    <dbReference type="NCBI Taxonomy" id="2293317"/>
    <lineage>
        <taxon>Bacteria</taxon>
        <taxon>Bacillati</taxon>
        <taxon>Bacillota</taxon>
        <taxon>Clostridia</taxon>
        <taxon>Eubacteriales</taxon>
        <taxon>Syntrophomonadaceae</taxon>
        <taxon>Candidatus Syntrophocurvum</taxon>
    </lineage>
</organism>
<evidence type="ECO:0000256" key="5">
    <source>
        <dbReference type="ARBA" id="ARBA00022763"/>
    </source>
</evidence>
<evidence type="ECO:0000256" key="4">
    <source>
        <dbReference type="ARBA" id="ARBA00022741"/>
    </source>
</evidence>
<evidence type="ECO:0000259" key="11">
    <source>
        <dbReference type="Pfam" id="PF02463"/>
    </source>
</evidence>
<feature type="coiled-coil region" evidence="10">
    <location>
        <begin position="328"/>
        <end position="372"/>
    </location>
</feature>
<gene>
    <name evidence="12" type="ORF">SYNTR_0381</name>
</gene>
<dbReference type="KEGG" id="salq:SYNTR_0381"/>
<comment type="similarity">
    <text evidence="2 9">Belongs to the RecN family.</text>
</comment>
<keyword evidence="6" id="KW-0067">ATP-binding</keyword>
<evidence type="ECO:0000313" key="13">
    <source>
        <dbReference type="Proteomes" id="UP000426444"/>
    </source>
</evidence>
<dbReference type="GO" id="GO:0006281">
    <property type="term" value="P:DNA repair"/>
    <property type="evidence" value="ECO:0007669"/>
    <property type="project" value="UniProtKB-KW"/>
</dbReference>
<feature type="domain" description="RecF/RecN/SMC N-terminal" evidence="11">
    <location>
        <begin position="1"/>
        <end position="507"/>
    </location>
</feature>
<dbReference type="Pfam" id="PF02463">
    <property type="entry name" value="SMC_N"/>
    <property type="match status" value="1"/>
</dbReference>
<dbReference type="FunFam" id="3.40.50.300:FF:000319">
    <property type="entry name" value="DNA repair protein RecN"/>
    <property type="match status" value="1"/>
</dbReference>
<evidence type="ECO:0000256" key="2">
    <source>
        <dbReference type="ARBA" id="ARBA00009441"/>
    </source>
</evidence>
<dbReference type="SUPFAM" id="SSF52540">
    <property type="entry name" value="P-loop containing nucleoside triphosphate hydrolases"/>
    <property type="match status" value="1"/>
</dbReference>
<comment type="function">
    <text evidence="1 9">May be involved in recombinational repair of damaged DNA.</text>
</comment>
<evidence type="ECO:0000256" key="10">
    <source>
        <dbReference type="SAM" id="Coils"/>
    </source>
</evidence>
<reference evidence="13" key="1">
    <citation type="journal article" date="2019" name="Microbiology">
        <title>Complete Genome Sequence of an Uncultured Bacterium of the Candidate Phylum Bipolaricaulota.</title>
        <authorList>
            <person name="Kadnikov V.V."/>
            <person name="Mardanov A.V."/>
            <person name="Beletsky A.V."/>
            <person name="Frank Y.A."/>
            <person name="Karnachuk O.V."/>
            <person name="Ravin N.V."/>
        </authorList>
    </citation>
    <scope>NUCLEOTIDE SEQUENCE [LARGE SCALE GENOMIC DNA]</scope>
</reference>
<dbReference type="AlphaFoldDB" id="A0A6I6DBZ9"/>
<keyword evidence="13" id="KW-1185">Reference proteome</keyword>
<evidence type="ECO:0000256" key="8">
    <source>
        <dbReference type="ARBA" id="ARBA00033408"/>
    </source>
</evidence>
<dbReference type="CDD" id="cd03241">
    <property type="entry name" value="ABC_RecN"/>
    <property type="match status" value="2"/>
</dbReference>
<keyword evidence="5 9" id="KW-0227">DNA damage</keyword>
<dbReference type="GO" id="GO:0009432">
    <property type="term" value="P:SOS response"/>
    <property type="evidence" value="ECO:0007669"/>
    <property type="project" value="TreeGrafter"/>
</dbReference>